<dbReference type="InterPro" id="IPR016082">
    <property type="entry name" value="Ribosomal_uL30_ferredoxin-like"/>
</dbReference>
<dbReference type="CDD" id="cd01657">
    <property type="entry name" value="Ribosomal_L7_archeal_euk"/>
    <property type="match status" value="1"/>
</dbReference>
<dbReference type="InterPro" id="IPR005998">
    <property type="entry name" value="Ribosomal_uL30_euk"/>
</dbReference>
<dbReference type="Pfam" id="PF00327">
    <property type="entry name" value="Ribosomal_L30"/>
    <property type="match status" value="1"/>
</dbReference>
<feature type="compositionally biased region" description="Low complexity" evidence="7">
    <location>
        <begin position="19"/>
        <end position="30"/>
    </location>
</feature>
<evidence type="ECO:0000313" key="10">
    <source>
        <dbReference type="EMBL" id="GAU99880.1"/>
    </source>
</evidence>
<evidence type="ECO:0000259" key="9">
    <source>
        <dbReference type="Pfam" id="PF08079"/>
    </source>
</evidence>
<dbReference type="PANTHER" id="PTHR11524">
    <property type="entry name" value="60S RIBOSOMAL PROTEIN L7"/>
    <property type="match status" value="1"/>
</dbReference>
<dbReference type="Gene3D" id="3.30.1390.20">
    <property type="entry name" value="Ribosomal protein L30, ferredoxin-like fold domain"/>
    <property type="match status" value="1"/>
</dbReference>
<dbReference type="STRING" id="947166.A0A1D1VG27"/>
<dbReference type="FunFam" id="3.30.1390.20:FF:000003">
    <property type="entry name" value="60S ribosomal protein L7"/>
    <property type="match status" value="1"/>
</dbReference>
<evidence type="ECO:0000313" key="11">
    <source>
        <dbReference type="Proteomes" id="UP000186922"/>
    </source>
</evidence>
<keyword evidence="3" id="KW-0687">Ribonucleoprotein</keyword>
<dbReference type="GO" id="GO:0022625">
    <property type="term" value="C:cytosolic large ribosomal subunit"/>
    <property type="evidence" value="ECO:0007669"/>
    <property type="project" value="TreeGrafter"/>
</dbReference>
<evidence type="ECO:0000256" key="1">
    <source>
        <dbReference type="ARBA" id="ARBA00007594"/>
    </source>
</evidence>
<evidence type="ECO:0000256" key="7">
    <source>
        <dbReference type="SAM" id="MobiDB-lite"/>
    </source>
</evidence>
<dbReference type="InterPro" id="IPR039699">
    <property type="entry name" value="Ribosomal_uL30"/>
</dbReference>
<feature type="compositionally biased region" description="Low complexity" evidence="7">
    <location>
        <begin position="1"/>
        <end position="11"/>
    </location>
</feature>
<evidence type="ECO:0000256" key="2">
    <source>
        <dbReference type="ARBA" id="ARBA00022980"/>
    </source>
</evidence>
<dbReference type="InterPro" id="IPR036919">
    <property type="entry name" value="Ribo_uL30_ferredoxin-like_sf"/>
</dbReference>
<dbReference type="PANTHER" id="PTHR11524:SF16">
    <property type="entry name" value="LARGE RIBOSOMAL SUBUNIT PROTEIN UL30"/>
    <property type="match status" value="1"/>
</dbReference>
<dbReference type="OrthoDB" id="28644at2759"/>
<proteinExistence type="inferred from homology"/>
<dbReference type="AlphaFoldDB" id="A0A1D1VG27"/>
<dbReference type="InterPro" id="IPR018038">
    <property type="entry name" value="Ribosomal_uL30_CS"/>
</dbReference>
<dbReference type="InterPro" id="IPR035808">
    <property type="entry name" value="Ribosomal_uL30_euk_arc"/>
</dbReference>
<dbReference type="GO" id="GO:0003735">
    <property type="term" value="F:structural constituent of ribosome"/>
    <property type="evidence" value="ECO:0007669"/>
    <property type="project" value="TreeGrafter"/>
</dbReference>
<dbReference type="GO" id="GO:0000463">
    <property type="term" value="P:maturation of LSU-rRNA from tricistronic rRNA transcript (SSU-rRNA, 5.8S rRNA, LSU-rRNA)"/>
    <property type="evidence" value="ECO:0007669"/>
    <property type="project" value="TreeGrafter"/>
</dbReference>
<feature type="domain" description="Large ribosomal subunit protein uL30 N-terminal eukaryotes" evidence="9">
    <location>
        <begin position="44"/>
        <end position="115"/>
    </location>
</feature>
<dbReference type="SUPFAM" id="SSF55129">
    <property type="entry name" value="Ribosomal protein L30p/L7e"/>
    <property type="match status" value="1"/>
</dbReference>
<dbReference type="FunFam" id="3.30.1390.20:FF:000002">
    <property type="entry name" value="60S ribosomal protein L7"/>
    <property type="match status" value="1"/>
</dbReference>
<name>A0A1D1VG27_RAMVA</name>
<comment type="similarity">
    <text evidence="1">Belongs to the universal ribosomal protein uL30 family.</text>
</comment>
<gene>
    <name evidence="10" type="primary">RvY_10818-1</name>
    <name evidence="10" type="synonym">RvY_10818.1</name>
    <name evidence="10" type="ORF">RvY_10818</name>
</gene>
<feature type="domain" description="Large ribosomal subunit protein uL30-like ferredoxin-like fold" evidence="8">
    <location>
        <begin position="120"/>
        <end position="170"/>
    </location>
</feature>
<dbReference type="GO" id="GO:0003723">
    <property type="term" value="F:RNA binding"/>
    <property type="evidence" value="ECO:0007669"/>
    <property type="project" value="InterPro"/>
</dbReference>
<reference evidence="10 11" key="1">
    <citation type="journal article" date="2016" name="Nat. Commun.">
        <title>Extremotolerant tardigrade genome and improved radiotolerance of human cultured cells by tardigrade-unique protein.</title>
        <authorList>
            <person name="Hashimoto T."/>
            <person name="Horikawa D.D."/>
            <person name="Saito Y."/>
            <person name="Kuwahara H."/>
            <person name="Kozuka-Hata H."/>
            <person name="Shin-I T."/>
            <person name="Minakuchi Y."/>
            <person name="Ohishi K."/>
            <person name="Motoyama A."/>
            <person name="Aizu T."/>
            <person name="Enomoto A."/>
            <person name="Kondo K."/>
            <person name="Tanaka S."/>
            <person name="Hara Y."/>
            <person name="Koshikawa S."/>
            <person name="Sagara H."/>
            <person name="Miura T."/>
            <person name="Yokobori S."/>
            <person name="Miyagawa K."/>
            <person name="Suzuki Y."/>
            <person name="Kubo T."/>
            <person name="Oyama M."/>
            <person name="Kohara Y."/>
            <person name="Fujiyama A."/>
            <person name="Arakawa K."/>
            <person name="Katayama T."/>
            <person name="Toyoda A."/>
            <person name="Kunieda T."/>
        </authorList>
    </citation>
    <scope>NUCLEOTIDE SEQUENCE [LARGE SCALE GENOMIC DNA]</scope>
    <source>
        <strain evidence="10 11">YOKOZUNA-1</strain>
    </source>
</reference>
<organism evidence="10 11">
    <name type="scientific">Ramazzottius varieornatus</name>
    <name type="common">Water bear</name>
    <name type="synonym">Tardigrade</name>
    <dbReference type="NCBI Taxonomy" id="947166"/>
    <lineage>
        <taxon>Eukaryota</taxon>
        <taxon>Metazoa</taxon>
        <taxon>Ecdysozoa</taxon>
        <taxon>Tardigrada</taxon>
        <taxon>Eutardigrada</taxon>
        <taxon>Parachela</taxon>
        <taxon>Hypsibioidea</taxon>
        <taxon>Ramazzottiidae</taxon>
        <taxon>Ramazzottius</taxon>
    </lineage>
</organism>
<dbReference type="Pfam" id="PF08079">
    <property type="entry name" value="Ribosomal_L30_N"/>
    <property type="match status" value="1"/>
</dbReference>
<keyword evidence="11" id="KW-1185">Reference proteome</keyword>
<evidence type="ECO:0000259" key="8">
    <source>
        <dbReference type="Pfam" id="PF00327"/>
    </source>
</evidence>
<dbReference type="PROSITE" id="PS00634">
    <property type="entry name" value="RIBOSOMAL_L30"/>
    <property type="match status" value="1"/>
</dbReference>
<protein>
    <recommendedName>
        <fullName evidence="4">Large ribosomal subunit protein uL30</fullName>
    </recommendedName>
    <alternativeName>
        <fullName evidence="5">60S ribosomal protein L7</fullName>
    </alternativeName>
</protein>
<comment type="caution">
    <text evidence="10">The sequence shown here is derived from an EMBL/GenBank/DDBJ whole genome shotgun (WGS) entry which is preliminary data.</text>
</comment>
<evidence type="ECO:0000256" key="5">
    <source>
        <dbReference type="ARBA" id="ARBA00041271"/>
    </source>
</evidence>
<sequence>MSTKHGTPQTTGGTGAGSGKQAKSASASKTDGAQASKGGKLPLVPETLLKKRKQAAASQAKAVRNAVKRRQQAKLKRTVIFKKAERYIKEYRSKERDEIRLKRQAKKSDNFYVPDEPKLAFVVRIKGVTGVSPKPRKVMQLFRIRQINNGVFIKLNKATLNMLRLADPYITWGYPNLKTIRDLVYKRGFAKAQGRRMPLSDNAIIEKALGKFGIICIEDLIHEIFTVGPHFKQATNFLWPFKLNNPTGGWRKKTTHFVDGGDSGNREDKLNTLMRKMI</sequence>
<dbReference type="NCBIfam" id="TIGR01310">
    <property type="entry name" value="uL30_euk"/>
    <property type="match status" value="1"/>
</dbReference>
<evidence type="ECO:0000256" key="4">
    <source>
        <dbReference type="ARBA" id="ARBA00040575"/>
    </source>
</evidence>
<dbReference type="Proteomes" id="UP000186922">
    <property type="component" value="Unassembled WGS sequence"/>
</dbReference>
<comment type="function">
    <text evidence="6">Binds to G-rich structures in 28S rRNA and in mRNAs. Plays a regulatory role in the translation apparatus; inhibits cell-free translation of mRNAs.</text>
</comment>
<keyword evidence="2" id="KW-0689">Ribosomal protein</keyword>
<accession>A0A1D1VG27</accession>
<evidence type="ECO:0000256" key="3">
    <source>
        <dbReference type="ARBA" id="ARBA00023274"/>
    </source>
</evidence>
<dbReference type="InterPro" id="IPR012988">
    <property type="entry name" value="Ribosomal_uL30_N_euk"/>
</dbReference>
<evidence type="ECO:0000256" key="6">
    <source>
        <dbReference type="ARBA" id="ARBA00055388"/>
    </source>
</evidence>
<feature type="region of interest" description="Disordered" evidence="7">
    <location>
        <begin position="1"/>
        <end position="46"/>
    </location>
</feature>
<dbReference type="EMBL" id="BDGG01000005">
    <property type="protein sequence ID" value="GAU99880.1"/>
    <property type="molecule type" value="Genomic_DNA"/>
</dbReference>